<evidence type="ECO:0000313" key="2">
    <source>
        <dbReference type="EMBL" id="VDL84412.1"/>
    </source>
</evidence>
<keyword evidence="1" id="KW-0175">Coiled coil</keyword>
<proteinExistence type="predicted"/>
<name>A0A0N4YTV1_NIPBR</name>
<gene>
    <name evidence="2" type="ORF">NBR_LOCUS20674</name>
</gene>
<evidence type="ECO:0000256" key="1">
    <source>
        <dbReference type="SAM" id="Coils"/>
    </source>
</evidence>
<organism evidence="4">
    <name type="scientific">Nippostrongylus brasiliensis</name>
    <name type="common">Rat hookworm</name>
    <dbReference type="NCBI Taxonomy" id="27835"/>
    <lineage>
        <taxon>Eukaryota</taxon>
        <taxon>Metazoa</taxon>
        <taxon>Ecdysozoa</taxon>
        <taxon>Nematoda</taxon>
        <taxon>Chromadorea</taxon>
        <taxon>Rhabditida</taxon>
        <taxon>Rhabditina</taxon>
        <taxon>Rhabditomorpha</taxon>
        <taxon>Strongyloidea</taxon>
        <taxon>Heligmosomidae</taxon>
        <taxon>Nippostrongylus</taxon>
    </lineage>
</organism>
<sequence>MDKGDEGEQKVLGILWRTNTGTLVVKIQLPPGHSVTKRHVLQKNASVYDPLGDGSNTAMAACVYITDGNSRHSLIAKAKVLALHDEATIPEMELNAVTIAARLAIKVYQELKHTVTISKIWLLSDSKIALSWLKNNRTTKPTGVLIRSRVSEIKNIAKHLAEEGVMVSAAYVNTSDNPVDCATRGLTARELQDHPWWKGPKMITEPQEKWPKQAQPFELRSENKELHQINVVQLSTLQLQKFSSLRAAQRAMAWVLRFLNKVISPLPADIKQRIRHKITRFGEAEGTVLSALDVRNALHSIVLMHQNQNEEMIQAATYRNLNVAKDNHGVWRCWGRLGWTRAAVKFLLALNDQSIPLLDEKELQGRLDYVYSVYDGVCDTITKLHTTKQKFATDYHLSNVLWELYRLMIRGEMATNSSKDAYASKQRKAKHPNDPFTNNTIILKGMELADELLETVSALKRNYFVEVPKHDSLMEKLNDIEESLQSPATTLDKVELENRLEKMEESIENLNETVENELQRLQKARHEDIETLTNAQINTMVQILNALRQKDERPASSRLLSEDKYTVDLNETLARIEKKLDDLQGNATSKPHDHDQCGLYPNVQERLKIVREAALCNSCLQLCSYPCPRKTSCSYCGRHDHHRALCRLPEEKLESRNKKTRSKDGATSAL</sequence>
<dbReference type="InterPro" id="IPR036397">
    <property type="entry name" value="RNaseH_sf"/>
</dbReference>
<dbReference type="Pfam" id="PF05380">
    <property type="entry name" value="Peptidase_A17"/>
    <property type="match status" value="1"/>
</dbReference>
<dbReference type="WBParaSite" id="NBR_0002067301-mRNA-1">
    <property type="protein sequence ID" value="NBR_0002067301-mRNA-1"/>
    <property type="gene ID" value="NBR_0002067301"/>
</dbReference>
<dbReference type="Gene3D" id="3.30.420.10">
    <property type="entry name" value="Ribonuclease H-like superfamily/Ribonuclease H"/>
    <property type="match status" value="1"/>
</dbReference>
<protein>
    <submittedName>
        <fullName evidence="4">RNase H domain-containing protein</fullName>
    </submittedName>
</protein>
<dbReference type="InterPro" id="IPR008042">
    <property type="entry name" value="Retrotrans_Pao"/>
</dbReference>
<dbReference type="EMBL" id="UYSL01025402">
    <property type="protein sequence ID" value="VDL84412.1"/>
    <property type="molecule type" value="Genomic_DNA"/>
</dbReference>
<evidence type="ECO:0000313" key="4">
    <source>
        <dbReference type="WBParaSite" id="NBR_0002067301-mRNA-1"/>
    </source>
</evidence>
<dbReference type="AlphaFoldDB" id="A0A0N4YTV1"/>
<reference evidence="2 3" key="2">
    <citation type="submission" date="2018-11" db="EMBL/GenBank/DDBJ databases">
        <authorList>
            <consortium name="Pathogen Informatics"/>
        </authorList>
    </citation>
    <scope>NUCLEOTIDE SEQUENCE [LARGE SCALE GENOMIC DNA]</scope>
</reference>
<dbReference type="STRING" id="27835.A0A0N4YTV1"/>
<dbReference type="PANTHER" id="PTHR47331">
    <property type="entry name" value="PHD-TYPE DOMAIN-CONTAINING PROTEIN"/>
    <property type="match status" value="1"/>
</dbReference>
<dbReference type="Proteomes" id="UP000271162">
    <property type="component" value="Unassembled WGS sequence"/>
</dbReference>
<feature type="coiled-coil region" evidence="1">
    <location>
        <begin position="493"/>
        <end position="531"/>
    </location>
</feature>
<evidence type="ECO:0000313" key="3">
    <source>
        <dbReference type="Proteomes" id="UP000271162"/>
    </source>
</evidence>
<accession>A0A0N4YTV1</accession>
<keyword evidence="3" id="KW-1185">Reference proteome</keyword>
<dbReference type="GO" id="GO:0003676">
    <property type="term" value="F:nucleic acid binding"/>
    <property type="evidence" value="ECO:0007669"/>
    <property type="project" value="InterPro"/>
</dbReference>
<reference evidence="4" key="1">
    <citation type="submission" date="2017-02" db="UniProtKB">
        <authorList>
            <consortium name="WormBaseParasite"/>
        </authorList>
    </citation>
    <scope>IDENTIFICATION</scope>
</reference>